<keyword evidence="6 7" id="KW-0472">Membrane</keyword>
<dbReference type="PANTHER" id="PTHR21624:SF1">
    <property type="entry name" value="ALKYLGLYCEROL MONOOXYGENASE"/>
    <property type="match status" value="1"/>
</dbReference>
<reference evidence="9 10" key="1">
    <citation type="submission" date="2012-12" db="EMBL/GenBank/DDBJ databases">
        <title>Genome assembly of Marinobacter sp. AK21.</title>
        <authorList>
            <person name="Khatri I."/>
            <person name="Kumar R."/>
            <person name="Vaidya B."/>
            <person name="Subramanian S."/>
            <person name="Pinnaka A."/>
        </authorList>
    </citation>
    <scope>NUCLEOTIDE SEQUENCE [LARGE SCALE GENOMIC DNA]</scope>
    <source>
        <strain evidence="9 10">AK21</strain>
    </source>
</reference>
<dbReference type="GO" id="GO:0050479">
    <property type="term" value="F:glyceryl-ether monooxygenase activity"/>
    <property type="evidence" value="ECO:0007669"/>
    <property type="project" value="TreeGrafter"/>
</dbReference>
<evidence type="ECO:0000256" key="1">
    <source>
        <dbReference type="ARBA" id="ARBA00004127"/>
    </source>
</evidence>
<proteinExistence type="predicted"/>
<dbReference type="PANTHER" id="PTHR21624">
    <property type="entry name" value="STEROL DESATURASE-RELATED PROTEIN"/>
    <property type="match status" value="1"/>
</dbReference>
<comment type="subcellular location">
    <subcellularLocation>
        <location evidence="1">Endomembrane system</location>
        <topology evidence="1">Multi-pass membrane protein</topology>
    </subcellularLocation>
</comment>
<gene>
    <name evidence="9" type="ORF">D777_01681</name>
</gene>
<feature type="transmembrane region" description="Helical" evidence="7">
    <location>
        <begin position="7"/>
        <end position="25"/>
    </location>
</feature>
<dbReference type="AlphaFoldDB" id="A0A072N288"/>
<dbReference type="STRING" id="1137280.D777_01681"/>
<organism evidence="9 10">
    <name type="scientific">Marinobacter nitratireducens</name>
    <dbReference type="NCBI Taxonomy" id="1137280"/>
    <lineage>
        <taxon>Bacteria</taxon>
        <taxon>Pseudomonadati</taxon>
        <taxon>Pseudomonadota</taxon>
        <taxon>Gammaproteobacteria</taxon>
        <taxon>Pseudomonadales</taxon>
        <taxon>Marinobacteraceae</taxon>
        <taxon>Marinobacter</taxon>
    </lineage>
</organism>
<dbReference type="EMBL" id="ANIE01000005">
    <property type="protein sequence ID" value="KEF31332.1"/>
    <property type="molecule type" value="Genomic_DNA"/>
</dbReference>
<feature type="transmembrane region" description="Helical" evidence="7">
    <location>
        <begin position="309"/>
        <end position="328"/>
    </location>
</feature>
<evidence type="ECO:0000256" key="2">
    <source>
        <dbReference type="ARBA" id="ARBA00022692"/>
    </source>
</evidence>
<name>A0A072N288_9GAMM</name>
<dbReference type="InterPro" id="IPR023393">
    <property type="entry name" value="START-like_dom_sf"/>
</dbReference>
<evidence type="ECO:0000256" key="4">
    <source>
        <dbReference type="ARBA" id="ARBA00023002"/>
    </source>
</evidence>
<dbReference type="CDD" id="cd07812">
    <property type="entry name" value="SRPBCC"/>
    <property type="match status" value="1"/>
</dbReference>
<dbReference type="InterPro" id="IPR051689">
    <property type="entry name" value="Sterol_desaturase/TMEM195"/>
</dbReference>
<feature type="transmembrane region" description="Helical" evidence="7">
    <location>
        <begin position="45"/>
        <end position="67"/>
    </location>
</feature>
<keyword evidence="4" id="KW-0560">Oxidoreductase</keyword>
<dbReference type="Proteomes" id="UP000035057">
    <property type="component" value="Unassembled WGS sequence"/>
</dbReference>
<dbReference type="Gene3D" id="3.30.530.20">
    <property type="match status" value="1"/>
</dbReference>
<dbReference type="GO" id="GO:0005506">
    <property type="term" value="F:iron ion binding"/>
    <property type="evidence" value="ECO:0007669"/>
    <property type="project" value="InterPro"/>
</dbReference>
<comment type="caution">
    <text evidence="9">The sequence shown here is derived from an EMBL/GenBank/DDBJ whole genome shotgun (WGS) entry which is preliminary data.</text>
</comment>
<feature type="transmembrane region" description="Helical" evidence="7">
    <location>
        <begin position="334"/>
        <end position="354"/>
    </location>
</feature>
<sequence>MSDYNINGLAIPLFMVLMLVEYVALRLLGRKLHRFNDSVNSLSMGLLLLISDALLKAYTFAVFIWLWQNHRVFEFDAGSALTWVVFFLGVDFCYYWFHRVAHQVNVLWGAHVGHHQGEEYNFTTALRQSAFQYAFSWVFYLPLAILGCPPVVFVVQFVVLKMYQFWLHTQSIQRIPLFEGVMSTPSSHRVHHAKNPLYIDRNFGGTLVIWDRLFGTWQPELAEEPCHYGTTRPLDTLNPVAANLQHWKMLAQDTIRTARWQDKLSLWVRPTGWRPADCVAVNHGHPGMQKDGCADRPKYDPQTTIGKKLYVAVSMALTFVVCTMFIFLSPQLSAMQLAAGVLLVISGLVVASDLLENRTRYRWMEFLRFPLMLWFGITLWTTPVPTTVVDSISVERSAQESLRYASSVSLWPEWHPQSIEINAPSGALTLGDRFDEVIETPLGRNRVVWDVVESTPGRSWTARGRNLDKNIEILLTYRVEERGSEDSQFERSLTYTMPDFPMVVANALHFRKIMEEKSDRGMERLKQAIEG</sequence>
<dbReference type="InterPro" id="IPR006694">
    <property type="entry name" value="Fatty_acid_hydroxylase"/>
</dbReference>
<evidence type="ECO:0000256" key="7">
    <source>
        <dbReference type="SAM" id="Phobius"/>
    </source>
</evidence>
<keyword evidence="3 7" id="KW-1133">Transmembrane helix</keyword>
<evidence type="ECO:0000259" key="8">
    <source>
        <dbReference type="Pfam" id="PF04116"/>
    </source>
</evidence>
<evidence type="ECO:0000313" key="10">
    <source>
        <dbReference type="Proteomes" id="UP000035057"/>
    </source>
</evidence>
<dbReference type="Pfam" id="PF10604">
    <property type="entry name" value="Polyketide_cyc2"/>
    <property type="match status" value="1"/>
</dbReference>
<dbReference type="RefSeq" id="WP_036130170.1">
    <property type="nucleotide sequence ID" value="NZ_ANIE01000005.1"/>
</dbReference>
<dbReference type="GO" id="GO:0016020">
    <property type="term" value="C:membrane"/>
    <property type="evidence" value="ECO:0007669"/>
    <property type="project" value="GOC"/>
</dbReference>
<evidence type="ECO:0000256" key="6">
    <source>
        <dbReference type="ARBA" id="ARBA00023136"/>
    </source>
</evidence>
<feature type="domain" description="Fatty acid hydroxylase" evidence="8">
    <location>
        <begin position="83"/>
        <end position="216"/>
    </location>
</feature>
<dbReference type="Pfam" id="PF04116">
    <property type="entry name" value="FA_hydroxylase"/>
    <property type="match status" value="1"/>
</dbReference>
<keyword evidence="5" id="KW-0443">Lipid metabolism</keyword>
<dbReference type="GO" id="GO:0008610">
    <property type="term" value="P:lipid biosynthetic process"/>
    <property type="evidence" value="ECO:0007669"/>
    <property type="project" value="InterPro"/>
</dbReference>
<accession>A0A072N288</accession>
<evidence type="ECO:0000256" key="3">
    <source>
        <dbReference type="ARBA" id="ARBA00022989"/>
    </source>
</evidence>
<feature type="transmembrane region" description="Helical" evidence="7">
    <location>
        <begin position="366"/>
        <end position="383"/>
    </location>
</feature>
<dbReference type="OrthoDB" id="9770329at2"/>
<feature type="transmembrane region" description="Helical" evidence="7">
    <location>
        <begin position="137"/>
        <end position="160"/>
    </location>
</feature>
<dbReference type="GO" id="GO:0012505">
    <property type="term" value="C:endomembrane system"/>
    <property type="evidence" value="ECO:0007669"/>
    <property type="project" value="UniProtKB-SubCell"/>
</dbReference>
<dbReference type="PATRIC" id="fig|1137280.3.peg.1494"/>
<keyword evidence="2 7" id="KW-0812">Transmembrane</keyword>
<keyword evidence="10" id="KW-1185">Reference proteome</keyword>
<protein>
    <submittedName>
        <fullName evidence="9">Sterol desaturase</fullName>
    </submittedName>
</protein>
<dbReference type="GO" id="GO:0006643">
    <property type="term" value="P:membrane lipid metabolic process"/>
    <property type="evidence" value="ECO:0007669"/>
    <property type="project" value="TreeGrafter"/>
</dbReference>
<evidence type="ECO:0000256" key="5">
    <source>
        <dbReference type="ARBA" id="ARBA00023098"/>
    </source>
</evidence>
<evidence type="ECO:0000313" key="9">
    <source>
        <dbReference type="EMBL" id="KEF31332.1"/>
    </source>
</evidence>
<dbReference type="InterPro" id="IPR019587">
    <property type="entry name" value="Polyketide_cyclase/dehydratase"/>
</dbReference>
<dbReference type="SUPFAM" id="SSF55961">
    <property type="entry name" value="Bet v1-like"/>
    <property type="match status" value="1"/>
</dbReference>
<feature type="transmembrane region" description="Helical" evidence="7">
    <location>
        <begin position="79"/>
        <end position="97"/>
    </location>
</feature>